<dbReference type="EMBL" id="UAWG01000012">
    <property type="protein sequence ID" value="SQB60287.1"/>
    <property type="molecule type" value="Genomic_DNA"/>
</dbReference>
<proteinExistence type="predicted"/>
<sequence>MLKVKEMGDNTLSLDECSINWGDDEVCVLEDFLNDYTEKFLEKVCKVIDSFVDEDIDYFLE</sequence>
<dbReference type="Proteomes" id="UP000249986">
    <property type="component" value="Unassembled WGS sequence"/>
</dbReference>
<gene>
    <name evidence="1" type="ORF">NCTC10719_01876</name>
</gene>
<accession>A0A2X2Y9M2</accession>
<reference evidence="1 2" key="1">
    <citation type="submission" date="2018-06" db="EMBL/GenBank/DDBJ databases">
        <authorList>
            <consortium name="Pathogen Informatics"/>
            <person name="Doyle S."/>
        </authorList>
    </citation>
    <scope>NUCLEOTIDE SEQUENCE [LARGE SCALE GENOMIC DNA]</scope>
    <source>
        <strain evidence="1 2">NCTC10719</strain>
    </source>
</reference>
<organism evidence="1 2">
    <name type="scientific">Clostridium perfringens</name>
    <dbReference type="NCBI Taxonomy" id="1502"/>
    <lineage>
        <taxon>Bacteria</taxon>
        <taxon>Bacillati</taxon>
        <taxon>Bacillota</taxon>
        <taxon>Clostridia</taxon>
        <taxon>Eubacteriales</taxon>
        <taxon>Clostridiaceae</taxon>
        <taxon>Clostridium</taxon>
    </lineage>
</organism>
<protein>
    <submittedName>
        <fullName evidence="1">Uncharacterized protein</fullName>
    </submittedName>
</protein>
<dbReference type="RefSeq" id="WP_242979387.1">
    <property type="nucleotide sequence ID" value="NZ_UAWG01000012.1"/>
</dbReference>
<evidence type="ECO:0000313" key="1">
    <source>
        <dbReference type="EMBL" id="SQB60287.1"/>
    </source>
</evidence>
<name>A0A2X2Y9M2_CLOPF</name>
<evidence type="ECO:0000313" key="2">
    <source>
        <dbReference type="Proteomes" id="UP000249986"/>
    </source>
</evidence>
<dbReference type="AlphaFoldDB" id="A0A2X2Y9M2"/>